<keyword evidence="2" id="KW-1185">Reference proteome</keyword>
<reference evidence="1 2" key="1">
    <citation type="submission" date="2020-08" db="EMBL/GenBank/DDBJ databases">
        <authorList>
            <person name="Newling K."/>
            <person name="Davey J."/>
            <person name="Forrester S."/>
        </authorList>
    </citation>
    <scope>NUCLEOTIDE SEQUENCE [LARGE SCALE GENOMIC DNA]</scope>
    <source>
        <strain evidence="2">Crithidia deanei Carvalho (ATCC PRA-265)</strain>
    </source>
</reference>
<dbReference type="PANTHER" id="PTHR47204:SF1">
    <property type="entry name" value="RIBONUCLEASE H2 SUBUNIT C"/>
    <property type="match status" value="1"/>
</dbReference>
<dbReference type="GO" id="GO:0006401">
    <property type="term" value="P:RNA catabolic process"/>
    <property type="evidence" value="ECO:0007669"/>
    <property type="project" value="InterPro"/>
</dbReference>
<dbReference type="PANTHER" id="PTHR47204">
    <property type="entry name" value="OS02G0168900 PROTEIN"/>
    <property type="match status" value="1"/>
</dbReference>
<sequence length="140" mass="15280">MTTVEQDAKFHVLPFKTDFEGETDVETNFYSAIKESSASSSGEHGGALESFFRGRPLLGRDVYLDPSYAIALASFHHVGQKGEEEAGGTPSPPLGTGPMCADCVRVTATADRFTVWEHDRAPENTEHIAQWIQLANDIHA</sequence>
<dbReference type="Proteomes" id="UP000515908">
    <property type="component" value="Chromosome 18"/>
</dbReference>
<dbReference type="Pfam" id="PF08615">
    <property type="entry name" value="RNase_H2_suC"/>
    <property type="match status" value="1"/>
</dbReference>
<dbReference type="GO" id="GO:0032299">
    <property type="term" value="C:ribonuclease H2 complex"/>
    <property type="evidence" value="ECO:0007669"/>
    <property type="project" value="InterPro"/>
</dbReference>
<dbReference type="Gene3D" id="2.40.128.680">
    <property type="match status" value="1"/>
</dbReference>
<gene>
    <name evidence="1" type="ORF">ADEAN_000816800</name>
</gene>
<dbReference type="CDD" id="cd09271">
    <property type="entry name" value="RNase_H2-C"/>
    <property type="match status" value="1"/>
</dbReference>
<organism evidence="1 2">
    <name type="scientific">Angomonas deanei</name>
    <dbReference type="NCBI Taxonomy" id="59799"/>
    <lineage>
        <taxon>Eukaryota</taxon>
        <taxon>Discoba</taxon>
        <taxon>Euglenozoa</taxon>
        <taxon>Kinetoplastea</taxon>
        <taxon>Metakinetoplastina</taxon>
        <taxon>Trypanosomatida</taxon>
        <taxon>Trypanosomatidae</taxon>
        <taxon>Strigomonadinae</taxon>
        <taxon>Angomonas</taxon>
    </lineage>
</organism>
<accession>A0A7G2CLE2</accession>
<dbReference type="InterPro" id="IPR013924">
    <property type="entry name" value="RNase_H2_suC"/>
</dbReference>
<dbReference type="VEuPathDB" id="TriTrypDB:ADEAN_000816800"/>
<protein>
    <submittedName>
        <fullName evidence="1">Ribonuclease H2 non-catalytic subunit (Ylr154p-like), putative</fullName>
    </submittedName>
</protein>
<evidence type="ECO:0000313" key="1">
    <source>
        <dbReference type="EMBL" id="CAD2220646.1"/>
    </source>
</evidence>
<dbReference type="EMBL" id="LR877162">
    <property type="protein sequence ID" value="CAD2220646.1"/>
    <property type="molecule type" value="Genomic_DNA"/>
</dbReference>
<proteinExistence type="predicted"/>
<dbReference type="AlphaFoldDB" id="A0A7G2CLE2"/>
<evidence type="ECO:0000313" key="2">
    <source>
        <dbReference type="Proteomes" id="UP000515908"/>
    </source>
</evidence>
<name>A0A7G2CLE2_9TRYP</name>